<comment type="similarity">
    <text evidence="3">Belongs to the APC13 family.</text>
</comment>
<reference evidence="13" key="2">
    <citation type="submission" date="2021-02" db="EMBL/GenBank/DDBJ databases">
        <authorList>
            <person name="Nowell W R."/>
        </authorList>
    </citation>
    <scope>NUCLEOTIDE SEQUENCE</scope>
    <source>
        <strain evidence="13">Ploen Becks lab</strain>
    </source>
</reference>
<dbReference type="GO" id="GO:0051301">
    <property type="term" value="P:cell division"/>
    <property type="evidence" value="ECO:0007669"/>
    <property type="project" value="UniProtKB-KW"/>
</dbReference>
<keyword evidence="5" id="KW-0132">Cell division</keyword>
<dbReference type="EMBL" id="JX156159">
    <property type="protein sequence ID" value="AGH55818.1"/>
    <property type="molecule type" value="Genomic_DNA"/>
</dbReference>
<evidence type="ECO:0000256" key="11">
    <source>
        <dbReference type="ARBA" id="ARBA00045696"/>
    </source>
</evidence>
<name>M4SL16_9BILA</name>
<evidence type="ECO:0000256" key="9">
    <source>
        <dbReference type="ARBA" id="ARBA00023306"/>
    </source>
</evidence>
<organism evidence="12">
    <name type="scientific">Brachionus calyciflorus</name>
    <dbReference type="NCBI Taxonomy" id="104777"/>
    <lineage>
        <taxon>Eukaryota</taxon>
        <taxon>Metazoa</taxon>
        <taxon>Spiralia</taxon>
        <taxon>Gnathifera</taxon>
        <taxon>Rotifera</taxon>
        <taxon>Eurotatoria</taxon>
        <taxon>Monogononta</taxon>
        <taxon>Pseudotrocha</taxon>
        <taxon>Ploima</taxon>
        <taxon>Brachionidae</taxon>
        <taxon>Brachionus</taxon>
    </lineage>
</organism>
<dbReference type="GO" id="GO:0070979">
    <property type="term" value="P:protein K11-linked ubiquitination"/>
    <property type="evidence" value="ECO:0007669"/>
    <property type="project" value="TreeGrafter"/>
</dbReference>
<evidence type="ECO:0000256" key="3">
    <source>
        <dbReference type="ARBA" id="ARBA00006940"/>
    </source>
</evidence>
<comment type="subcellular location">
    <subcellularLocation>
        <location evidence="1">Nucleus</location>
    </subcellularLocation>
</comment>
<proteinExistence type="inferred from homology"/>
<evidence type="ECO:0000313" key="14">
    <source>
        <dbReference type="Proteomes" id="UP000663879"/>
    </source>
</evidence>
<reference evidence="12" key="1">
    <citation type="journal article" date="2013" name="J. Hered.">
        <title>Inventory and phylogenetic analysis of meiotic genes in monogonont rotifers.</title>
        <authorList>
            <person name="Hanson S.J."/>
            <person name="Schurko A.M."/>
            <person name="Hecox-Lea B."/>
            <person name="Mark Welch D.B."/>
            <person name="Stelzer C.P."/>
            <person name="Logsdon J.M.Jr."/>
        </authorList>
    </citation>
    <scope>NUCLEOTIDE SEQUENCE</scope>
</reference>
<keyword evidence="7" id="KW-0833">Ubl conjugation pathway</keyword>
<evidence type="ECO:0000256" key="8">
    <source>
        <dbReference type="ARBA" id="ARBA00023242"/>
    </source>
</evidence>
<dbReference type="PANTHER" id="PTHR28672">
    <property type="entry name" value="ANAPHASE-PROMOTING COMPLEX SUBUNIT 13"/>
    <property type="match status" value="1"/>
</dbReference>
<accession>M4SL16</accession>
<keyword evidence="14" id="KW-1185">Reference proteome</keyword>
<evidence type="ECO:0000256" key="5">
    <source>
        <dbReference type="ARBA" id="ARBA00022618"/>
    </source>
</evidence>
<dbReference type="Pfam" id="PF05839">
    <property type="entry name" value="Apc13p"/>
    <property type="match status" value="1"/>
</dbReference>
<dbReference type="EMBL" id="CAJNOC010000753">
    <property type="protein sequence ID" value="CAF0799388.1"/>
    <property type="molecule type" value="Genomic_DNA"/>
</dbReference>
<dbReference type="GO" id="GO:0005680">
    <property type="term" value="C:anaphase-promoting complex"/>
    <property type="evidence" value="ECO:0007669"/>
    <property type="project" value="InterPro"/>
</dbReference>
<evidence type="ECO:0000256" key="4">
    <source>
        <dbReference type="ARBA" id="ARBA00013935"/>
    </source>
</evidence>
<evidence type="ECO:0000256" key="6">
    <source>
        <dbReference type="ARBA" id="ARBA00022776"/>
    </source>
</evidence>
<comment type="function">
    <text evidence="11">Component of the anaphase promoting complex/cyclosome (APC/C), a cell cycle-regulated E3 ubiquitin ligase that controls progression through mitosis and the G1 phase of the cell cycle. The APC/C complex acts by mediating ubiquitination and subsequent degradation of target proteins: it mainly mediates the formation of 'Lys-11'-linked polyubiquitin chains and, to a lower extent, the formation of 'Lys-48'- and 'Lys-63'-linked polyubiquitin chains. The APC/C complex catalyzes assembly of branched 'Lys-11'-/'Lys-48'-linked branched ubiquitin chains on target proteins.</text>
</comment>
<comment type="pathway">
    <text evidence="2">Protein modification; protein ubiquitination.</text>
</comment>
<keyword evidence="6" id="KW-0498">Mitosis</keyword>
<keyword evidence="9" id="KW-0131">Cell cycle</keyword>
<dbReference type="PANTHER" id="PTHR28672:SF1">
    <property type="entry name" value="ANAPHASE-PROMOTING COMPLEX SUBUNIT 13"/>
    <property type="match status" value="1"/>
</dbReference>
<evidence type="ECO:0000256" key="2">
    <source>
        <dbReference type="ARBA" id="ARBA00004906"/>
    </source>
</evidence>
<sequence>MDSVYVRDSNLVDIVDKEWIYDKIPFADVNVPLDELPDTELNELNGHIAQTAKEFEMKWNETGLAQTWVIINQ</sequence>
<protein>
    <recommendedName>
        <fullName evidence="4">Anaphase-promoting complex subunit 13</fullName>
    </recommendedName>
    <alternativeName>
        <fullName evidence="10">Cyclosome subunit 13</fullName>
    </alternativeName>
</protein>
<evidence type="ECO:0000256" key="1">
    <source>
        <dbReference type="ARBA" id="ARBA00004123"/>
    </source>
</evidence>
<gene>
    <name evidence="12" type="primary">APC13</name>
    <name evidence="13" type="ORF">OXX778_LOCUS6386</name>
</gene>
<dbReference type="AlphaFoldDB" id="M4SL16"/>
<keyword evidence="8" id="KW-0539">Nucleus</keyword>
<evidence type="ECO:0000256" key="10">
    <source>
        <dbReference type="ARBA" id="ARBA00031338"/>
    </source>
</evidence>
<dbReference type="OrthoDB" id="25675at2759"/>
<dbReference type="InterPro" id="IPR008401">
    <property type="entry name" value="Apc13"/>
</dbReference>
<evidence type="ECO:0000313" key="12">
    <source>
        <dbReference type="EMBL" id="AGH55818.1"/>
    </source>
</evidence>
<dbReference type="Proteomes" id="UP000663879">
    <property type="component" value="Unassembled WGS sequence"/>
</dbReference>
<evidence type="ECO:0000313" key="13">
    <source>
        <dbReference type="EMBL" id="CAF0799388.1"/>
    </source>
</evidence>
<evidence type="ECO:0000256" key="7">
    <source>
        <dbReference type="ARBA" id="ARBA00022786"/>
    </source>
</evidence>